<organism evidence="2 3">
    <name type="scientific">Mycena pura</name>
    <dbReference type="NCBI Taxonomy" id="153505"/>
    <lineage>
        <taxon>Eukaryota</taxon>
        <taxon>Fungi</taxon>
        <taxon>Dikarya</taxon>
        <taxon>Basidiomycota</taxon>
        <taxon>Agaricomycotina</taxon>
        <taxon>Agaricomycetes</taxon>
        <taxon>Agaricomycetidae</taxon>
        <taxon>Agaricales</taxon>
        <taxon>Marasmiineae</taxon>
        <taxon>Mycenaceae</taxon>
        <taxon>Mycena</taxon>
    </lineage>
</organism>
<name>A0AAD6UTL7_9AGAR</name>
<dbReference type="AlphaFoldDB" id="A0AAD6UTL7"/>
<reference evidence="2" key="1">
    <citation type="submission" date="2023-03" db="EMBL/GenBank/DDBJ databases">
        <title>Massive genome expansion in bonnet fungi (Mycena s.s.) driven by repeated elements and novel gene families across ecological guilds.</title>
        <authorList>
            <consortium name="Lawrence Berkeley National Laboratory"/>
            <person name="Harder C.B."/>
            <person name="Miyauchi S."/>
            <person name="Viragh M."/>
            <person name="Kuo A."/>
            <person name="Thoen E."/>
            <person name="Andreopoulos B."/>
            <person name="Lu D."/>
            <person name="Skrede I."/>
            <person name="Drula E."/>
            <person name="Henrissat B."/>
            <person name="Morin E."/>
            <person name="Kohler A."/>
            <person name="Barry K."/>
            <person name="LaButti K."/>
            <person name="Morin E."/>
            <person name="Salamov A."/>
            <person name="Lipzen A."/>
            <person name="Mereny Z."/>
            <person name="Hegedus B."/>
            <person name="Baldrian P."/>
            <person name="Stursova M."/>
            <person name="Weitz H."/>
            <person name="Taylor A."/>
            <person name="Grigoriev I.V."/>
            <person name="Nagy L.G."/>
            <person name="Martin F."/>
            <person name="Kauserud H."/>
        </authorList>
    </citation>
    <scope>NUCLEOTIDE SEQUENCE</scope>
    <source>
        <strain evidence="2">9144</strain>
    </source>
</reference>
<dbReference type="Proteomes" id="UP001219525">
    <property type="component" value="Unassembled WGS sequence"/>
</dbReference>
<feature type="region of interest" description="Disordered" evidence="1">
    <location>
        <begin position="157"/>
        <end position="180"/>
    </location>
</feature>
<dbReference type="EMBL" id="JARJCW010000098">
    <property type="protein sequence ID" value="KAJ7194411.1"/>
    <property type="molecule type" value="Genomic_DNA"/>
</dbReference>
<evidence type="ECO:0000313" key="2">
    <source>
        <dbReference type="EMBL" id="KAJ7194411.1"/>
    </source>
</evidence>
<gene>
    <name evidence="2" type="ORF">GGX14DRAFT_576355</name>
</gene>
<comment type="caution">
    <text evidence="2">The sequence shown here is derived from an EMBL/GenBank/DDBJ whole genome shotgun (WGS) entry which is preliminary data.</text>
</comment>
<accession>A0AAD6UTL7</accession>
<evidence type="ECO:0000313" key="3">
    <source>
        <dbReference type="Proteomes" id="UP001219525"/>
    </source>
</evidence>
<sequence>MVFGRDFSDFNFPPPAVPPRASASAPPKTAPHAKRPQPVHPVLWPWWHGALWHTVAAAAPHAMISLPQTQTSATVACHRPRRKAGVAGHRDTNPERRRLDLTPPPAAADRDYVDMAPGHLPTTTDTEPAAAGHGDPGHTVAATFRRALSIKSFRAAARQGHGAAREGRERPAPSVRRPRAGVLVHGFHA</sequence>
<evidence type="ECO:0000256" key="1">
    <source>
        <dbReference type="SAM" id="MobiDB-lite"/>
    </source>
</evidence>
<feature type="region of interest" description="Disordered" evidence="1">
    <location>
        <begin position="13"/>
        <end position="36"/>
    </location>
</feature>
<feature type="compositionally biased region" description="Basic and acidic residues" evidence="1">
    <location>
        <begin position="88"/>
        <end position="100"/>
    </location>
</feature>
<proteinExistence type="predicted"/>
<keyword evidence="3" id="KW-1185">Reference proteome</keyword>
<protein>
    <submittedName>
        <fullName evidence="2">Uncharacterized protein</fullName>
    </submittedName>
</protein>
<feature type="region of interest" description="Disordered" evidence="1">
    <location>
        <begin position="71"/>
        <end position="111"/>
    </location>
</feature>